<dbReference type="Proteomes" id="UP000250223">
    <property type="component" value="Unassembled WGS sequence"/>
</dbReference>
<keyword evidence="4" id="KW-1185">Reference proteome</keyword>
<dbReference type="EMBL" id="UAWC01000024">
    <property type="protein sequence ID" value="SQB35542.1"/>
    <property type="molecule type" value="Genomic_DNA"/>
</dbReference>
<dbReference type="STRING" id="1494.SAMN05216497_10371"/>
<protein>
    <submittedName>
        <fullName evidence="3">Transcriptional regulators of sugar metabolism</fullName>
    </submittedName>
    <submittedName>
        <fullName evidence="2">Uncharacterized ACR, YkgG family COG1556</fullName>
    </submittedName>
</protein>
<proteinExistence type="predicted"/>
<dbReference type="RefSeq" id="WP_089863815.1">
    <property type="nucleotide sequence ID" value="NZ_CP173238.1"/>
</dbReference>
<dbReference type="Gene3D" id="3.40.50.10420">
    <property type="entry name" value="NagB/RpiA/CoA transferase-like"/>
    <property type="match status" value="1"/>
</dbReference>
<reference evidence="2 4" key="1">
    <citation type="submission" date="2016-10" db="EMBL/GenBank/DDBJ databases">
        <authorList>
            <person name="Varghese N."/>
            <person name="Submissions S."/>
        </authorList>
    </citation>
    <scope>NUCLEOTIDE SEQUENCE [LARGE SCALE GENOMIC DNA]</scope>
    <source>
        <strain evidence="2 4">NLAE-zl-C224</strain>
    </source>
</reference>
<dbReference type="PANTHER" id="PTHR36179">
    <property type="entry name" value="LUD_DOM DOMAIN-CONTAINING PROTEIN"/>
    <property type="match status" value="1"/>
</dbReference>
<evidence type="ECO:0000313" key="3">
    <source>
        <dbReference type="EMBL" id="SQB35542.1"/>
    </source>
</evidence>
<evidence type="ECO:0000313" key="4">
    <source>
        <dbReference type="Proteomes" id="UP000198811"/>
    </source>
</evidence>
<evidence type="ECO:0000313" key="5">
    <source>
        <dbReference type="Proteomes" id="UP000250223"/>
    </source>
</evidence>
<dbReference type="Proteomes" id="UP000198811">
    <property type="component" value="Unassembled WGS sequence"/>
</dbReference>
<dbReference type="InterPro" id="IPR037171">
    <property type="entry name" value="NagB/RpiA_transferase-like"/>
</dbReference>
<evidence type="ECO:0000259" key="1">
    <source>
        <dbReference type="Pfam" id="PF02589"/>
    </source>
</evidence>
<dbReference type="InterPro" id="IPR003741">
    <property type="entry name" value="LUD_dom"/>
</dbReference>
<sequence length="213" mass="24277">MDKNLQWTIQKRVERVIKSLEKNNMVGYYVEDEKEALDKIKELLKEETITTAGGSRSLFEIGVIDFLRKGNYNFLDRDKEGITKEECEKIYRDAFYADTYLCSTNAITEEGELYNIDGNGNRVAAMIFGPKEVIVVAGINKIVKNMEEAETRLKNIAAPANAKRLNLDTPCAKVGYCVDCNSDNRICASYVTLRRQRKRGRIKVIIVNKNLGY</sequence>
<dbReference type="Pfam" id="PF02589">
    <property type="entry name" value="LUD_dom"/>
    <property type="match status" value="1"/>
</dbReference>
<feature type="domain" description="LUD" evidence="1">
    <location>
        <begin position="13"/>
        <end position="207"/>
    </location>
</feature>
<dbReference type="EMBL" id="FNGL01000003">
    <property type="protein sequence ID" value="SDK95892.1"/>
    <property type="molecule type" value="Genomic_DNA"/>
</dbReference>
<name>A0A240AR79_CLOCO</name>
<dbReference type="AlphaFoldDB" id="A0A240AR79"/>
<dbReference type="PANTHER" id="PTHR36179:SF2">
    <property type="entry name" value="LUD DOMAIN-CONTAINING PROTEIN"/>
    <property type="match status" value="1"/>
</dbReference>
<dbReference type="InterPro" id="IPR024185">
    <property type="entry name" value="FTHF_cligase-like_sf"/>
</dbReference>
<reference evidence="3 5" key="2">
    <citation type="submission" date="2018-06" db="EMBL/GenBank/DDBJ databases">
        <authorList>
            <consortium name="Pathogen Informatics"/>
            <person name="Doyle S."/>
        </authorList>
    </citation>
    <scope>NUCLEOTIDE SEQUENCE [LARGE SCALE GENOMIC DNA]</scope>
    <source>
        <strain evidence="3 5">NCTC13028</strain>
    </source>
</reference>
<dbReference type="SUPFAM" id="SSF100950">
    <property type="entry name" value="NagB/RpiA/CoA transferase-like"/>
    <property type="match status" value="1"/>
</dbReference>
<dbReference type="PIRSF" id="PIRSF020269">
    <property type="entry name" value="DUF1121"/>
    <property type="match status" value="1"/>
</dbReference>
<dbReference type="OrthoDB" id="9809147at2"/>
<evidence type="ECO:0000313" key="2">
    <source>
        <dbReference type="EMBL" id="SDK95892.1"/>
    </source>
</evidence>
<dbReference type="InterPro" id="IPR009501">
    <property type="entry name" value="UCP020269"/>
</dbReference>
<gene>
    <name evidence="3" type="ORF">NCTC13028_02053</name>
    <name evidence="2" type="ORF">SAMN05216497_10371</name>
</gene>
<accession>A0A240AR79</accession>
<dbReference type="GeneID" id="70577730"/>
<organism evidence="3 5">
    <name type="scientific">Clostridium cochlearium</name>
    <dbReference type="NCBI Taxonomy" id="1494"/>
    <lineage>
        <taxon>Bacteria</taxon>
        <taxon>Bacillati</taxon>
        <taxon>Bacillota</taxon>
        <taxon>Clostridia</taxon>
        <taxon>Eubacteriales</taxon>
        <taxon>Clostridiaceae</taxon>
        <taxon>Clostridium</taxon>
    </lineage>
</organism>